<feature type="compositionally biased region" description="Polar residues" evidence="1">
    <location>
        <begin position="61"/>
        <end position="72"/>
    </location>
</feature>
<dbReference type="AlphaFoldDB" id="A0AAV7TG88"/>
<evidence type="ECO:0000256" key="1">
    <source>
        <dbReference type="SAM" id="MobiDB-lite"/>
    </source>
</evidence>
<proteinExistence type="predicted"/>
<keyword evidence="3" id="KW-1185">Reference proteome</keyword>
<evidence type="ECO:0000313" key="3">
    <source>
        <dbReference type="Proteomes" id="UP001066276"/>
    </source>
</evidence>
<sequence>MLQEQQEEGKKQGARLRRYTSNSILPHRCQLILMPAPSMLVSLHDLEQLQPKIQPDLTTGGELQSEPTSQPADATWGGN</sequence>
<evidence type="ECO:0000313" key="2">
    <source>
        <dbReference type="EMBL" id="KAJ1175579.1"/>
    </source>
</evidence>
<dbReference type="Proteomes" id="UP001066276">
    <property type="component" value="Chromosome 3_2"/>
</dbReference>
<feature type="region of interest" description="Disordered" evidence="1">
    <location>
        <begin position="52"/>
        <end position="79"/>
    </location>
</feature>
<organism evidence="2 3">
    <name type="scientific">Pleurodeles waltl</name>
    <name type="common">Iberian ribbed newt</name>
    <dbReference type="NCBI Taxonomy" id="8319"/>
    <lineage>
        <taxon>Eukaryota</taxon>
        <taxon>Metazoa</taxon>
        <taxon>Chordata</taxon>
        <taxon>Craniata</taxon>
        <taxon>Vertebrata</taxon>
        <taxon>Euteleostomi</taxon>
        <taxon>Amphibia</taxon>
        <taxon>Batrachia</taxon>
        <taxon>Caudata</taxon>
        <taxon>Salamandroidea</taxon>
        <taxon>Salamandridae</taxon>
        <taxon>Pleurodelinae</taxon>
        <taxon>Pleurodeles</taxon>
    </lineage>
</organism>
<protein>
    <submittedName>
        <fullName evidence="2">Uncharacterized protein</fullName>
    </submittedName>
</protein>
<comment type="caution">
    <text evidence="2">The sequence shown here is derived from an EMBL/GenBank/DDBJ whole genome shotgun (WGS) entry which is preliminary data.</text>
</comment>
<reference evidence="2" key="1">
    <citation type="journal article" date="2022" name="bioRxiv">
        <title>Sequencing and chromosome-scale assembly of the giantPleurodeles waltlgenome.</title>
        <authorList>
            <person name="Brown T."/>
            <person name="Elewa A."/>
            <person name="Iarovenko S."/>
            <person name="Subramanian E."/>
            <person name="Araus A.J."/>
            <person name="Petzold A."/>
            <person name="Susuki M."/>
            <person name="Suzuki K.-i.T."/>
            <person name="Hayashi T."/>
            <person name="Toyoda A."/>
            <person name="Oliveira C."/>
            <person name="Osipova E."/>
            <person name="Leigh N.D."/>
            <person name="Simon A."/>
            <person name="Yun M.H."/>
        </authorList>
    </citation>
    <scope>NUCLEOTIDE SEQUENCE</scope>
    <source>
        <strain evidence="2">20211129_DDA</strain>
        <tissue evidence="2">Liver</tissue>
    </source>
</reference>
<dbReference type="EMBL" id="JANPWB010000006">
    <property type="protein sequence ID" value="KAJ1175579.1"/>
    <property type="molecule type" value="Genomic_DNA"/>
</dbReference>
<gene>
    <name evidence="2" type="ORF">NDU88_000866</name>
</gene>
<name>A0AAV7TG88_PLEWA</name>
<accession>A0AAV7TG88</accession>